<dbReference type="InterPro" id="IPR010496">
    <property type="entry name" value="AL/BT2_dom"/>
</dbReference>
<evidence type="ECO:0000259" key="1">
    <source>
        <dbReference type="Pfam" id="PF06439"/>
    </source>
</evidence>
<dbReference type="Pfam" id="PF06439">
    <property type="entry name" value="3keto-disac_hyd"/>
    <property type="match status" value="1"/>
</dbReference>
<name>A0A382W118_9ZZZZ</name>
<dbReference type="EMBL" id="UINC01156214">
    <property type="protein sequence ID" value="SVD52502.1"/>
    <property type="molecule type" value="Genomic_DNA"/>
</dbReference>
<reference evidence="2" key="1">
    <citation type="submission" date="2018-05" db="EMBL/GenBank/DDBJ databases">
        <authorList>
            <person name="Lanie J.A."/>
            <person name="Ng W.-L."/>
            <person name="Kazmierczak K.M."/>
            <person name="Andrzejewski T.M."/>
            <person name="Davidsen T.M."/>
            <person name="Wayne K.J."/>
            <person name="Tettelin H."/>
            <person name="Glass J.I."/>
            <person name="Rusch D."/>
            <person name="Podicherti R."/>
            <person name="Tsui H.-C.T."/>
            <person name="Winkler M.E."/>
        </authorList>
    </citation>
    <scope>NUCLEOTIDE SEQUENCE</scope>
</reference>
<organism evidence="2">
    <name type="scientific">marine metagenome</name>
    <dbReference type="NCBI Taxonomy" id="408172"/>
    <lineage>
        <taxon>unclassified sequences</taxon>
        <taxon>metagenomes</taxon>
        <taxon>ecological metagenomes</taxon>
    </lineage>
</organism>
<accession>A0A382W118</accession>
<proteinExistence type="predicted"/>
<evidence type="ECO:0000313" key="2">
    <source>
        <dbReference type="EMBL" id="SVD52502.1"/>
    </source>
</evidence>
<protein>
    <recommendedName>
        <fullName evidence="1">3-keto-alpha-glucoside-1,2-lyase/3-keto-2-hydroxy-glucal hydratase domain-containing protein</fullName>
    </recommendedName>
</protein>
<feature type="non-terminal residue" evidence="2">
    <location>
        <position position="151"/>
    </location>
</feature>
<dbReference type="AlphaFoldDB" id="A0A382W118"/>
<gene>
    <name evidence="2" type="ORF">METZ01_LOCUS405356</name>
</gene>
<dbReference type="Gene3D" id="2.60.120.560">
    <property type="entry name" value="Exo-inulinase, domain 1"/>
    <property type="match status" value="1"/>
</dbReference>
<sequence length="151" mass="16427">MKKRNNNCVLALVVGLICITGHAADGKKAIKLFDGKGVKNWTQQKPGAWEAKDGMLGPSAKPGGYIWSKANYDNFELALDFKMSKRCNSGVFFRTDPKNAVQGGFEIQIFDSHGKAKVGKHDCGALYDALAPSSNPTKPAGEWNHMKLTVN</sequence>
<dbReference type="GO" id="GO:0016787">
    <property type="term" value="F:hydrolase activity"/>
    <property type="evidence" value="ECO:0007669"/>
    <property type="project" value="InterPro"/>
</dbReference>
<feature type="domain" description="3-keto-alpha-glucoside-1,2-lyase/3-keto-2-hydroxy-glucal hydratase" evidence="1">
    <location>
        <begin position="29"/>
        <end position="150"/>
    </location>
</feature>